<reference evidence="1 2" key="1">
    <citation type="submission" date="2020-08" db="EMBL/GenBank/DDBJ databases">
        <title>Complete genome and description of Campylobacter massiliensis Marseille-Q3452 sp. nov.</title>
        <authorList>
            <person name="Antezack A."/>
        </authorList>
    </citation>
    <scope>NUCLEOTIDE SEQUENCE [LARGE SCALE GENOMIC DNA]</scope>
    <source>
        <strain evidence="1 2">Marseille-Q3452</strain>
    </source>
</reference>
<dbReference type="Proteomes" id="UP000552683">
    <property type="component" value="Unassembled WGS sequence"/>
</dbReference>
<organism evidence="1 2">
    <name type="scientific">Campylobacter massiliensis</name>
    <dbReference type="NCBI Taxonomy" id="2762557"/>
    <lineage>
        <taxon>Bacteria</taxon>
        <taxon>Pseudomonadati</taxon>
        <taxon>Campylobacterota</taxon>
        <taxon>Epsilonproteobacteria</taxon>
        <taxon>Campylobacterales</taxon>
        <taxon>Campylobacteraceae</taxon>
        <taxon>Campylobacter</taxon>
    </lineage>
</organism>
<keyword evidence="2" id="KW-1185">Reference proteome</keyword>
<evidence type="ECO:0008006" key="3">
    <source>
        <dbReference type="Google" id="ProtNLM"/>
    </source>
</evidence>
<comment type="caution">
    <text evidence="1">The sequence shown here is derived from an EMBL/GenBank/DDBJ whole genome shotgun (WGS) entry which is preliminary data.</text>
</comment>
<dbReference type="PROSITE" id="PS51257">
    <property type="entry name" value="PROKAR_LIPOPROTEIN"/>
    <property type="match status" value="1"/>
</dbReference>
<evidence type="ECO:0000313" key="2">
    <source>
        <dbReference type="Proteomes" id="UP000552683"/>
    </source>
</evidence>
<name>A0A842J672_9BACT</name>
<gene>
    <name evidence="1" type="ORF">H7R39_06805</name>
</gene>
<proteinExistence type="predicted"/>
<evidence type="ECO:0000313" key="1">
    <source>
        <dbReference type="EMBL" id="MBC2882968.1"/>
    </source>
</evidence>
<dbReference type="EMBL" id="JACLZK010000002">
    <property type="protein sequence ID" value="MBC2882968.1"/>
    <property type="molecule type" value="Genomic_DNA"/>
</dbReference>
<dbReference type="AlphaFoldDB" id="A0A842J672"/>
<sequence length="191" mass="21740">MSFKKVSFAAVAAVCLFLGGCTQPRTTQIELPKSALDSVNLPNEVAIDGEKFVLKQKNARTAEFYLPNEKVGFKWTKLVSVTVDENADINEYQRTFMTALKSGQFGKAEYDFKSINDKEYQAYTIYYPIAGNPDFDNYEINLIHVKSLNCGLRVTHYALKFLNIADRSKFHTLIKQKMPIFLAQMPQVECK</sequence>
<protein>
    <recommendedName>
        <fullName evidence="3">Lipoprotein</fullName>
    </recommendedName>
</protein>
<dbReference type="RefSeq" id="WP_185898552.1">
    <property type="nucleotide sequence ID" value="NZ_JACLZK010000002.1"/>
</dbReference>
<accession>A0A842J672</accession>